<dbReference type="EMBL" id="CM029040">
    <property type="protein sequence ID" value="KAG2635592.1"/>
    <property type="molecule type" value="Genomic_DNA"/>
</dbReference>
<protein>
    <submittedName>
        <fullName evidence="1">Uncharacterized protein</fullName>
    </submittedName>
</protein>
<dbReference type="InterPro" id="IPR009003">
    <property type="entry name" value="Peptidase_S1_PA"/>
</dbReference>
<name>A0A8T0VH61_PANVG</name>
<accession>A0A8T0VH61</accession>
<gene>
    <name evidence="1" type="ORF">PVAP13_2NG401503</name>
</gene>
<keyword evidence="2" id="KW-1185">Reference proteome</keyword>
<comment type="caution">
    <text evidence="1">The sequence shown here is derived from an EMBL/GenBank/DDBJ whole genome shotgun (WGS) entry which is preliminary data.</text>
</comment>
<reference evidence="1" key="1">
    <citation type="submission" date="2020-05" db="EMBL/GenBank/DDBJ databases">
        <title>WGS assembly of Panicum virgatum.</title>
        <authorList>
            <person name="Lovell J.T."/>
            <person name="Jenkins J."/>
            <person name="Shu S."/>
            <person name="Juenger T.E."/>
            <person name="Schmutz J."/>
        </authorList>
    </citation>
    <scope>NUCLEOTIDE SEQUENCE</scope>
    <source>
        <strain evidence="1">AP13</strain>
    </source>
</reference>
<evidence type="ECO:0000313" key="2">
    <source>
        <dbReference type="Proteomes" id="UP000823388"/>
    </source>
</evidence>
<sequence>MGTIGEVKPTNEDSKLNCEELRLSTCEINKAGIGGPLIDLSGRFVGMNFYDGRRVTPFLPKSKIVEVLNAVPEPHGAYWPRHIVPHDDGWPTKKNRWSVPPSILVPW</sequence>
<dbReference type="PANTHER" id="PTHR18868">
    <property type="entry name" value="OS07G0665300 PROTEIN-RELATED"/>
    <property type="match status" value="1"/>
</dbReference>
<proteinExistence type="predicted"/>
<evidence type="ECO:0000313" key="1">
    <source>
        <dbReference type="EMBL" id="KAG2635592.1"/>
    </source>
</evidence>
<dbReference type="SUPFAM" id="SSF50494">
    <property type="entry name" value="Trypsin-like serine proteases"/>
    <property type="match status" value="1"/>
</dbReference>
<dbReference type="AlphaFoldDB" id="A0A8T0VH61"/>
<dbReference type="Proteomes" id="UP000823388">
    <property type="component" value="Chromosome 2N"/>
</dbReference>
<dbReference type="PANTHER" id="PTHR18868:SF28">
    <property type="entry name" value="PEPTIDASE S1 DOMAIN-CONTAINING PROTEIN"/>
    <property type="match status" value="1"/>
</dbReference>
<organism evidence="1 2">
    <name type="scientific">Panicum virgatum</name>
    <name type="common">Blackwell switchgrass</name>
    <dbReference type="NCBI Taxonomy" id="38727"/>
    <lineage>
        <taxon>Eukaryota</taxon>
        <taxon>Viridiplantae</taxon>
        <taxon>Streptophyta</taxon>
        <taxon>Embryophyta</taxon>
        <taxon>Tracheophyta</taxon>
        <taxon>Spermatophyta</taxon>
        <taxon>Magnoliopsida</taxon>
        <taxon>Liliopsida</taxon>
        <taxon>Poales</taxon>
        <taxon>Poaceae</taxon>
        <taxon>PACMAD clade</taxon>
        <taxon>Panicoideae</taxon>
        <taxon>Panicodae</taxon>
        <taxon>Paniceae</taxon>
        <taxon>Panicinae</taxon>
        <taxon>Panicum</taxon>
        <taxon>Panicum sect. Hiantes</taxon>
    </lineage>
</organism>